<name>A0A0A9HME7_ARUDO</name>
<reference evidence="1" key="2">
    <citation type="journal article" date="2015" name="Data Brief">
        <title>Shoot transcriptome of the giant reed, Arundo donax.</title>
        <authorList>
            <person name="Barrero R.A."/>
            <person name="Guerrero F.D."/>
            <person name="Moolhuijzen P."/>
            <person name="Goolsby J.A."/>
            <person name="Tidwell J."/>
            <person name="Bellgard S.E."/>
            <person name="Bellgard M.I."/>
        </authorList>
    </citation>
    <scope>NUCLEOTIDE SEQUENCE</scope>
    <source>
        <tissue evidence="1">Shoot tissue taken approximately 20 cm above the soil surface</tissue>
    </source>
</reference>
<protein>
    <submittedName>
        <fullName evidence="1">Uncharacterized protein</fullName>
    </submittedName>
</protein>
<dbReference type="AlphaFoldDB" id="A0A0A9HME7"/>
<proteinExistence type="predicted"/>
<organism evidence="1">
    <name type="scientific">Arundo donax</name>
    <name type="common">Giant reed</name>
    <name type="synonym">Donax arundinaceus</name>
    <dbReference type="NCBI Taxonomy" id="35708"/>
    <lineage>
        <taxon>Eukaryota</taxon>
        <taxon>Viridiplantae</taxon>
        <taxon>Streptophyta</taxon>
        <taxon>Embryophyta</taxon>
        <taxon>Tracheophyta</taxon>
        <taxon>Spermatophyta</taxon>
        <taxon>Magnoliopsida</taxon>
        <taxon>Liliopsida</taxon>
        <taxon>Poales</taxon>
        <taxon>Poaceae</taxon>
        <taxon>PACMAD clade</taxon>
        <taxon>Arundinoideae</taxon>
        <taxon>Arundineae</taxon>
        <taxon>Arundo</taxon>
    </lineage>
</organism>
<evidence type="ECO:0000313" key="1">
    <source>
        <dbReference type="EMBL" id="JAE37917.1"/>
    </source>
</evidence>
<reference evidence="1" key="1">
    <citation type="submission" date="2014-09" db="EMBL/GenBank/DDBJ databases">
        <authorList>
            <person name="Magalhaes I.L.F."/>
            <person name="Oliveira U."/>
            <person name="Santos F.R."/>
            <person name="Vidigal T.H.D.A."/>
            <person name="Brescovit A.D."/>
            <person name="Santos A.J."/>
        </authorList>
    </citation>
    <scope>NUCLEOTIDE SEQUENCE</scope>
    <source>
        <tissue evidence="1">Shoot tissue taken approximately 20 cm above the soil surface</tissue>
    </source>
</reference>
<dbReference type="EMBL" id="GBRH01159979">
    <property type="protein sequence ID" value="JAE37917.1"/>
    <property type="molecule type" value="Transcribed_RNA"/>
</dbReference>
<accession>A0A0A9HME7</accession>
<sequence>MKSLGQLIGDKTRENNNA</sequence>